<dbReference type="InterPro" id="IPR001282">
    <property type="entry name" value="G6P_DH"/>
</dbReference>
<dbReference type="PANTHER" id="PTHR23429">
    <property type="entry name" value="GLUCOSE-6-PHOSPHATE 1-DEHYDROGENASE G6PD"/>
    <property type="match status" value="1"/>
</dbReference>
<dbReference type="InterPro" id="IPR022674">
    <property type="entry name" value="G6P_DH_NAD-bd"/>
</dbReference>
<dbReference type="EC" id="1.1.1.49" evidence="2"/>
<dbReference type="GO" id="GO:0009051">
    <property type="term" value="P:pentose-phosphate shunt, oxidative branch"/>
    <property type="evidence" value="ECO:0007669"/>
    <property type="project" value="TreeGrafter"/>
</dbReference>
<name>A0AAX4JDZ5_9MICR</name>
<evidence type="ECO:0000259" key="8">
    <source>
        <dbReference type="Pfam" id="PF00479"/>
    </source>
</evidence>
<dbReference type="KEGG" id="vnx:VNE69_07292"/>
<comment type="pathway">
    <text evidence="1">Carbohydrate degradation; pentose phosphate pathway; D-ribulose 5-phosphate from D-glucose 6-phosphate (oxidative stage): step 1/3.</text>
</comment>
<dbReference type="GO" id="GO:0004345">
    <property type="term" value="F:glucose-6-phosphate dehydrogenase activity"/>
    <property type="evidence" value="ECO:0007669"/>
    <property type="project" value="UniProtKB-EC"/>
</dbReference>
<dbReference type="PRINTS" id="PR00079">
    <property type="entry name" value="G6PDHDRGNASE"/>
</dbReference>
<gene>
    <name evidence="10" type="ORF">VNE69_07292</name>
</gene>
<dbReference type="SUPFAM" id="SSF55347">
    <property type="entry name" value="Glyceraldehyde-3-phosphate dehydrogenase-like, C-terminal domain"/>
    <property type="match status" value="1"/>
</dbReference>
<dbReference type="GO" id="GO:0050661">
    <property type="term" value="F:NADP binding"/>
    <property type="evidence" value="ECO:0007669"/>
    <property type="project" value="InterPro"/>
</dbReference>
<dbReference type="PANTHER" id="PTHR23429:SF0">
    <property type="entry name" value="GLUCOSE-6-PHOSPHATE 1-DEHYDROGENASE"/>
    <property type="match status" value="1"/>
</dbReference>
<dbReference type="GO" id="GO:0006006">
    <property type="term" value="P:glucose metabolic process"/>
    <property type="evidence" value="ECO:0007669"/>
    <property type="project" value="UniProtKB-KW"/>
</dbReference>
<feature type="domain" description="Glucose-6-phosphate dehydrogenase C-terminal" evidence="9">
    <location>
        <begin position="155"/>
        <end position="449"/>
    </location>
</feature>
<keyword evidence="11" id="KW-1185">Reference proteome</keyword>
<dbReference type="AlphaFoldDB" id="A0AAX4JDZ5"/>
<accession>A0AAX4JDZ5</accession>
<protein>
    <recommendedName>
        <fullName evidence="3">Glucose-6-phosphate 1-dehydrogenase</fullName>
        <ecNumber evidence="2">1.1.1.49</ecNumber>
    </recommendedName>
</protein>
<dbReference type="Proteomes" id="UP001334084">
    <property type="component" value="Chromosome 7"/>
</dbReference>
<evidence type="ECO:0000256" key="2">
    <source>
        <dbReference type="ARBA" id="ARBA00013019"/>
    </source>
</evidence>
<keyword evidence="6" id="KW-0560">Oxidoreductase</keyword>
<reference evidence="10" key="1">
    <citation type="journal article" date="2024" name="BMC Genomics">
        <title>Functional annotation of a divergent genome using sequence and structure-based similarity.</title>
        <authorList>
            <person name="Svedberg D."/>
            <person name="Winiger R.R."/>
            <person name="Berg A."/>
            <person name="Sharma H."/>
            <person name="Tellgren-Roth C."/>
            <person name="Debrunner-Vossbrinck B.A."/>
            <person name="Vossbrinck C.R."/>
            <person name="Barandun J."/>
        </authorList>
    </citation>
    <scope>NUCLEOTIDE SEQUENCE</scope>
    <source>
        <strain evidence="10">Illinois isolate</strain>
    </source>
</reference>
<dbReference type="InterPro" id="IPR036291">
    <property type="entry name" value="NAD(P)-bd_dom_sf"/>
</dbReference>
<evidence type="ECO:0000313" key="11">
    <source>
        <dbReference type="Proteomes" id="UP001334084"/>
    </source>
</evidence>
<evidence type="ECO:0000256" key="4">
    <source>
        <dbReference type="ARBA" id="ARBA00022526"/>
    </source>
</evidence>
<evidence type="ECO:0000256" key="3">
    <source>
        <dbReference type="ARBA" id="ARBA00020444"/>
    </source>
</evidence>
<organism evidence="10 11">
    <name type="scientific">Vairimorpha necatrix</name>
    <dbReference type="NCBI Taxonomy" id="6039"/>
    <lineage>
        <taxon>Eukaryota</taxon>
        <taxon>Fungi</taxon>
        <taxon>Fungi incertae sedis</taxon>
        <taxon>Microsporidia</taxon>
        <taxon>Nosematidae</taxon>
        <taxon>Vairimorpha</taxon>
    </lineage>
</organism>
<dbReference type="EMBL" id="CP142732">
    <property type="protein sequence ID" value="WUR04227.1"/>
    <property type="molecule type" value="Genomic_DNA"/>
</dbReference>
<keyword evidence="4" id="KW-0313">Glucose metabolism</keyword>
<sequence>MYLIIFGASGDLAKRKLFPALAKCDLKNVQLIAFARTLYDKPFSEILKDFYSYEDESFCDTIKYIQGRCYTDLEILNPYLNEHTIIYLSLPPEIYLDTLKVLNTYQYKSIAVEKPFGADYKDFVNFKEYPTEKLYFIDHFLLKPLIVSWPILINSNHKLKNILNNEHIKSIKVIFKEEIGGEGRRYFDTHGFLKDVVQNHLSEILAVIATEQKTNSCNKHAENRVEFFKNMKIIEELSLFGQYNEYCHEMSLDSTTETFSLVTLEVNLDKWKYIPLIMIAGKGLNEKKTEVILEFKRNSFKDALDFINEYIKNKEVVYQDKEDVCQDNGDICHIDEIKNIRLVCNLTPKSEVYLEIEMENKLLKYKIFTNSEIQKHMVEKYGNYENHEIVFNSFINDNDFDVVRFHEADLLWKIYGCILKKDKPLFYYSKGSDIPNEVEQMLEKIENKYN</sequence>
<dbReference type="InterPro" id="IPR022675">
    <property type="entry name" value="G6P_DH_C"/>
</dbReference>
<evidence type="ECO:0000313" key="10">
    <source>
        <dbReference type="EMBL" id="WUR04227.1"/>
    </source>
</evidence>
<proteinExistence type="predicted"/>
<dbReference type="GO" id="GO:0005829">
    <property type="term" value="C:cytosol"/>
    <property type="evidence" value="ECO:0007669"/>
    <property type="project" value="TreeGrafter"/>
</dbReference>
<keyword evidence="7" id="KW-0119">Carbohydrate metabolism</keyword>
<dbReference type="RefSeq" id="XP_065330372.1">
    <property type="nucleotide sequence ID" value="XM_065474300.1"/>
</dbReference>
<dbReference type="Gene3D" id="3.40.50.720">
    <property type="entry name" value="NAD(P)-binding Rossmann-like Domain"/>
    <property type="match status" value="1"/>
</dbReference>
<dbReference type="SUPFAM" id="SSF51735">
    <property type="entry name" value="NAD(P)-binding Rossmann-fold domains"/>
    <property type="match status" value="1"/>
</dbReference>
<evidence type="ECO:0000256" key="1">
    <source>
        <dbReference type="ARBA" id="ARBA00004937"/>
    </source>
</evidence>
<dbReference type="GeneID" id="90542048"/>
<keyword evidence="5" id="KW-0521">NADP</keyword>
<evidence type="ECO:0000256" key="6">
    <source>
        <dbReference type="ARBA" id="ARBA00023002"/>
    </source>
</evidence>
<feature type="domain" description="Glucose-6-phosphate dehydrogenase NAD-binding" evidence="8">
    <location>
        <begin position="4"/>
        <end position="145"/>
    </location>
</feature>
<dbReference type="Pfam" id="PF00479">
    <property type="entry name" value="G6PD_N"/>
    <property type="match status" value="1"/>
</dbReference>
<dbReference type="Gene3D" id="3.30.360.10">
    <property type="entry name" value="Dihydrodipicolinate Reductase, domain 2"/>
    <property type="match status" value="1"/>
</dbReference>
<evidence type="ECO:0000256" key="7">
    <source>
        <dbReference type="ARBA" id="ARBA00023277"/>
    </source>
</evidence>
<dbReference type="Pfam" id="PF02781">
    <property type="entry name" value="G6PD_C"/>
    <property type="match status" value="1"/>
</dbReference>
<evidence type="ECO:0000259" key="9">
    <source>
        <dbReference type="Pfam" id="PF02781"/>
    </source>
</evidence>
<evidence type="ECO:0000256" key="5">
    <source>
        <dbReference type="ARBA" id="ARBA00022857"/>
    </source>
</evidence>